<dbReference type="InterPro" id="IPR017972">
    <property type="entry name" value="Cyt_P450_CS"/>
</dbReference>
<evidence type="ECO:0000256" key="9">
    <source>
        <dbReference type="ARBA" id="ARBA00023004"/>
    </source>
</evidence>
<dbReference type="PROSITE" id="PS00086">
    <property type="entry name" value="CYTOCHROME_P450"/>
    <property type="match status" value="1"/>
</dbReference>
<dbReference type="PANTHER" id="PTHR24305:SF157">
    <property type="entry name" value="N-ACETYLTRYPTOPHAN 6-HYDROXYLASE IVOC-RELATED"/>
    <property type="match status" value="1"/>
</dbReference>
<dbReference type="HOGENOM" id="CLU_001570_14_4_1"/>
<dbReference type="EMBL" id="JH767662">
    <property type="protein sequence ID" value="EON70047.1"/>
    <property type="molecule type" value="Genomic_DNA"/>
</dbReference>
<dbReference type="SUPFAM" id="SSF48264">
    <property type="entry name" value="Cytochrome P450"/>
    <property type="match status" value="1"/>
</dbReference>
<evidence type="ECO:0000256" key="7">
    <source>
        <dbReference type="ARBA" id="ARBA00022989"/>
    </source>
</evidence>
<keyword evidence="7 14" id="KW-1133">Transmembrane helix</keyword>
<keyword evidence="6 12" id="KW-0479">Metal-binding</keyword>
<dbReference type="Proteomes" id="UP000016924">
    <property type="component" value="Unassembled WGS sequence"/>
</dbReference>
<evidence type="ECO:0000256" key="4">
    <source>
        <dbReference type="ARBA" id="ARBA00022617"/>
    </source>
</evidence>
<accession>R7Z7B7</accession>
<dbReference type="GO" id="GO:0005506">
    <property type="term" value="F:iron ion binding"/>
    <property type="evidence" value="ECO:0007669"/>
    <property type="project" value="InterPro"/>
</dbReference>
<evidence type="ECO:0000256" key="2">
    <source>
        <dbReference type="ARBA" id="ARBA00004167"/>
    </source>
</evidence>
<evidence type="ECO:0000256" key="10">
    <source>
        <dbReference type="ARBA" id="ARBA00023033"/>
    </source>
</evidence>
<keyword evidence="10 13" id="KW-0503">Monooxygenase</keyword>
<dbReference type="STRING" id="1168221.R7Z7B7"/>
<evidence type="ECO:0000256" key="6">
    <source>
        <dbReference type="ARBA" id="ARBA00022723"/>
    </source>
</evidence>
<dbReference type="AlphaFoldDB" id="R7Z7B7"/>
<dbReference type="GO" id="GO:0016020">
    <property type="term" value="C:membrane"/>
    <property type="evidence" value="ECO:0007669"/>
    <property type="project" value="UniProtKB-SubCell"/>
</dbReference>
<evidence type="ECO:0000256" key="11">
    <source>
        <dbReference type="ARBA" id="ARBA00023136"/>
    </source>
</evidence>
<evidence type="ECO:0000256" key="12">
    <source>
        <dbReference type="PIRSR" id="PIRSR602401-1"/>
    </source>
</evidence>
<dbReference type="PANTHER" id="PTHR24305">
    <property type="entry name" value="CYTOCHROME P450"/>
    <property type="match status" value="1"/>
</dbReference>
<keyword evidence="9 12" id="KW-0408">Iron</keyword>
<name>R7Z7B7_CONA1</name>
<comment type="similarity">
    <text evidence="3 13">Belongs to the cytochrome P450 family.</text>
</comment>
<feature type="binding site" description="axial binding residue" evidence="12">
    <location>
        <position position="455"/>
    </location>
    <ligand>
        <name>heme</name>
        <dbReference type="ChEBI" id="CHEBI:30413"/>
    </ligand>
    <ligandPart>
        <name>Fe</name>
        <dbReference type="ChEBI" id="CHEBI:18248"/>
    </ligandPart>
</feature>
<evidence type="ECO:0000256" key="13">
    <source>
        <dbReference type="RuleBase" id="RU000461"/>
    </source>
</evidence>
<dbReference type="GO" id="GO:0020037">
    <property type="term" value="F:heme binding"/>
    <property type="evidence" value="ECO:0007669"/>
    <property type="project" value="InterPro"/>
</dbReference>
<dbReference type="OrthoDB" id="3945418at2759"/>
<evidence type="ECO:0000256" key="14">
    <source>
        <dbReference type="SAM" id="Phobius"/>
    </source>
</evidence>
<dbReference type="GO" id="GO:0004497">
    <property type="term" value="F:monooxygenase activity"/>
    <property type="evidence" value="ECO:0007669"/>
    <property type="project" value="UniProtKB-KW"/>
</dbReference>
<keyword evidence="11 14" id="KW-0472">Membrane</keyword>
<keyword evidence="4 12" id="KW-0349">Heme</keyword>
<dbReference type="CDD" id="cd11062">
    <property type="entry name" value="CYP58-like"/>
    <property type="match status" value="1"/>
</dbReference>
<evidence type="ECO:0000313" key="16">
    <source>
        <dbReference type="Proteomes" id="UP000016924"/>
    </source>
</evidence>
<evidence type="ECO:0000313" key="15">
    <source>
        <dbReference type="EMBL" id="EON70047.1"/>
    </source>
</evidence>
<dbReference type="Gene3D" id="1.10.630.10">
    <property type="entry name" value="Cytochrome P450"/>
    <property type="match status" value="1"/>
</dbReference>
<evidence type="ECO:0000256" key="1">
    <source>
        <dbReference type="ARBA" id="ARBA00001971"/>
    </source>
</evidence>
<evidence type="ECO:0000256" key="8">
    <source>
        <dbReference type="ARBA" id="ARBA00023002"/>
    </source>
</evidence>
<dbReference type="OMA" id="FHELEMM"/>
<dbReference type="InterPro" id="IPR036396">
    <property type="entry name" value="Cyt_P450_sf"/>
</dbReference>
<keyword evidence="5 14" id="KW-0812">Transmembrane</keyword>
<comment type="subcellular location">
    <subcellularLocation>
        <location evidence="2">Membrane</location>
        <topology evidence="2">Single-pass membrane protein</topology>
    </subcellularLocation>
</comment>
<dbReference type="Pfam" id="PF00067">
    <property type="entry name" value="p450"/>
    <property type="match status" value="1"/>
</dbReference>
<evidence type="ECO:0000256" key="5">
    <source>
        <dbReference type="ARBA" id="ARBA00022692"/>
    </source>
</evidence>
<dbReference type="InterPro" id="IPR002401">
    <property type="entry name" value="Cyt_P450_E_grp-I"/>
</dbReference>
<dbReference type="InterPro" id="IPR001128">
    <property type="entry name" value="Cyt_P450"/>
</dbReference>
<dbReference type="GO" id="GO:0016705">
    <property type="term" value="F:oxidoreductase activity, acting on paired donors, with incorporation or reduction of molecular oxygen"/>
    <property type="evidence" value="ECO:0007669"/>
    <property type="project" value="InterPro"/>
</dbReference>
<proteinExistence type="inferred from homology"/>
<organism evidence="15 16">
    <name type="scientific">Coniosporium apollinis (strain CBS 100218)</name>
    <name type="common">Rock-inhabiting black yeast</name>
    <dbReference type="NCBI Taxonomy" id="1168221"/>
    <lineage>
        <taxon>Eukaryota</taxon>
        <taxon>Fungi</taxon>
        <taxon>Dikarya</taxon>
        <taxon>Ascomycota</taxon>
        <taxon>Pezizomycotina</taxon>
        <taxon>Dothideomycetes</taxon>
        <taxon>Dothideomycetes incertae sedis</taxon>
        <taxon>Coniosporium</taxon>
    </lineage>
</organism>
<protein>
    <recommendedName>
        <fullName evidence="17">Cytochrome P450</fullName>
    </recommendedName>
</protein>
<keyword evidence="8 13" id="KW-0560">Oxidoreductase</keyword>
<gene>
    <name evidence="15" type="ORF">W97_09315</name>
</gene>
<dbReference type="RefSeq" id="XP_007785364.1">
    <property type="nucleotide sequence ID" value="XM_007787174.1"/>
</dbReference>
<dbReference type="GeneID" id="19906626"/>
<dbReference type="InterPro" id="IPR050121">
    <property type="entry name" value="Cytochrome_P450_monoxygenase"/>
</dbReference>
<comment type="cofactor">
    <cofactor evidence="1 12">
        <name>heme</name>
        <dbReference type="ChEBI" id="CHEBI:30413"/>
    </cofactor>
</comment>
<evidence type="ECO:0008006" key="17">
    <source>
        <dbReference type="Google" id="ProtNLM"/>
    </source>
</evidence>
<sequence>MGVESFAFVPFPSPGQAFFTVGVCIFSYILLVLLYRLYLSPLAAFPGPKIAAATHLCEFYYDVIKRGQFVFKLREWHAKHGPIIRINPDEIHIYDADYLQSSVFTASSGKRREKYEVATRVFGAPQAAIATVDHDVHRMRRRAMGRFFSKENVRRVEPIIQTTLQRMFARMQDYRETGRPLTISLLYSAFTADVITEYAFAKSNNYLDMPDLNKKFFDMMVGVHEMGAAARYFKWMMPVLNSLPPWLVTKLNPGMREFFVFQEDMKGRIQEVKEKSEYYGTLTHKTVFHEILTSNIPAPEKTVDRLWQDAEIVSVAGTETTAWTLVVITYYLLADPEVLRRLRVELFTITEESVPWKRLEKLPYLTAIIQEGLRLSFGVTSRLVRTCPDEIVRYTNKGKIREIPAGTPISTTGPLYHLDSSIFSDPLRFRPERWLEQGQSLDRYLWSFSKGSRQCLGMNLAYAELYLCLFAVFRRYGGPGDQSPRMELFETSVEDVEFKYDLFVPYPKMESKGIRVVLKDD</sequence>
<evidence type="ECO:0000256" key="3">
    <source>
        <dbReference type="ARBA" id="ARBA00010617"/>
    </source>
</evidence>
<dbReference type="PRINTS" id="PR00463">
    <property type="entry name" value="EP450I"/>
</dbReference>
<dbReference type="PRINTS" id="PR00385">
    <property type="entry name" value="P450"/>
</dbReference>
<dbReference type="eggNOG" id="KOG0158">
    <property type="taxonomic scope" value="Eukaryota"/>
</dbReference>
<dbReference type="FunFam" id="1.10.630.10:FF:000069">
    <property type="entry name" value="Cytochrome P450, putative (Eurofung)"/>
    <property type="match status" value="1"/>
</dbReference>
<reference evidence="16" key="1">
    <citation type="submission" date="2012-06" db="EMBL/GenBank/DDBJ databases">
        <title>The genome sequence of Coniosporium apollinis CBS 100218.</title>
        <authorList>
            <consortium name="The Broad Institute Genome Sequencing Platform"/>
            <person name="Cuomo C."/>
            <person name="Gorbushina A."/>
            <person name="Noack S."/>
            <person name="Walker B."/>
            <person name="Young S.K."/>
            <person name="Zeng Q."/>
            <person name="Gargeya S."/>
            <person name="Fitzgerald M."/>
            <person name="Haas B."/>
            <person name="Abouelleil A."/>
            <person name="Alvarado L."/>
            <person name="Arachchi H.M."/>
            <person name="Berlin A.M."/>
            <person name="Chapman S.B."/>
            <person name="Goldberg J."/>
            <person name="Griggs A."/>
            <person name="Gujja S."/>
            <person name="Hansen M."/>
            <person name="Howarth C."/>
            <person name="Imamovic A."/>
            <person name="Larimer J."/>
            <person name="McCowan C."/>
            <person name="Montmayeur A."/>
            <person name="Murphy C."/>
            <person name="Neiman D."/>
            <person name="Pearson M."/>
            <person name="Priest M."/>
            <person name="Roberts A."/>
            <person name="Saif S."/>
            <person name="Shea T."/>
            <person name="Sisk P."/>
            <person name="Sykes S."/>
            <person name="Wortman J."/>
            <person name="Nusbaum C."/>
            <person name="Birren B."/>
        </authorList>
    </citation>
    <scope>NUCLEOTIDE SEQUENCE [LARGE SCALE GENOMIC DNA]</scope>
    <source>
        <strain evidence="16">CBS 100218</strain>
    </source>
</reference>
<keyword evidence="16" id="KW-1185">Reference proteome</keyword>
<feature type="transmembrane region" description="Helical" evidence="14">
    <location>
        <begin position="17"/>
        <end position="39"/>
    </location>
</feature>